<name>A0ABP9SL97_9MICC</name>
<organism evidence="2 3">
    <name type="scientific">Arthrobacter gyeryongensis</name>
    <dbReference type="NCBI Taxonomy" id="1650592"/>
    <lineage>
        <taxon>Bacteria</taxon>
        <taxon>Bacillati</taxon>
        <taxon>Actinomycetota</taxon>
        <taxon>Actinomycetes</taxon>
        <taxon>Micrococcales</taxon>
        <taxon>Micrococcaceae</taxon>
        <taxon>Arthrobacter</taxon>
    </lineage>
</organism>
<evidence type="ECO:0000313" key="3">
    <source>
        <dbReference type="Proteomes" id="UP001500200"/>
    </source>
</evidence>
<dbReference type="Gene3D" id="3.20.20.370">
    <property type="entry name" value="Glycoside hydrolase/deacetylase"/>
    <property type="match status" value="1"/>
</dbReference>
<reference evidence="3" key="1">
    <citation type="journal article" date="2019" name="Int. J. Syst. Evol. Microbiol.">
        <title>The Global Catalogue of Microorganisms (GCM) 10K type strain sequencing project: providing services to taxonomists for standard genome sequencing and annotation.</title>
        <authorList>
            <consortium name="The Broad Institute Genomics Platform"/>
            <consortium name="The Broad Institute Genome Sequencing Center for Infectious Disease"/>
            <person name="Wu L."/>
            <person name="Ma J."/>
        </authorList>
    </citation>
    <scope>NUCLEOTIDE SEQUENCE [LARGE SCALE GENOMIC DNA]</scope>
    <source>
        <strain evidence="3">JCM 18514</strain>
    </source>
</reference>
<protein>
    <submittedName>
        <fullName evidence="2">Polysaccharide deacetylase</fullName>
    </submittedName>
</protein>
<evidence type="ECO:0000259" key="1">
    <source>
        <dbReference type="PROSITE" id="PS51677"/>
    </source>
</evidence>
<evidence type="ECO:0000313" key="2">
    <source>
        <dbReference type="EMBL" id="GAA5197247.1"/>
    </source>
</evidence>
<dbReference type="Pfam" id="PF01522">
    <property type="entry name" value="Polysacc_deac_1"/>
    <property type="match status" value="1"/>
</dbReference>
<dbReference type="EMBL" id="BAABKK010000023">
    <property type="protein sequence ID" value="GAA5197247.1"/>
    <property type="molecule type" value="Genomic_DNA"/>
</dbReference>
<dbReference type="InterPro" id="IPR002509">
    <property type="entry name" value="NODB_dom"/>
</dbReference>
<keyword evidence="3" id="KW-1185">Reference proteome</keyword>
<dbReference type="PANTHER" id="PTHR47561">
    <property type="entry name" value="POLYSACCHARIDE DEACETYLASE FAMILY PROTEIN (AFU_ORTHOLOGUE AFUA_6G05030)"/>
    <property type="match status" value="1"/>
</dbReference>
<dbReference type="InterPro" id="IPR037950">
    <property type="entry name" value="PgdA-like"/>
</dbReference>
<accession>A0ABP9SL97</accession>
<dbReference type="SUPFAM" id="SSF88713">
    <property type="entry name" value="Glycoside hydrolase/deacetylase"/>
    <property type="match status" value="1"/>
</dbReference>
<proteinExistence type="predicted"/>
<gene>
    <name evidence="2" type="ORF">GCM10023346_31480</name>
</gene>
<dbReference type="CDD" id="cd10938">
    <property type="entry name" value="CE4_HpPgdA_like"/>
    <property type="match status" value="1"/>
</dbReference>
<comment type="caution">
    <text evidence="2">The sequence shown here is derived from an EMBL/GenBank/DDBJ whole genome shotgun (WGS) entry which is preliminary data.</text>
</comment>
<sequence>MNTPGRTDGTWLQGAAAAMMLSFDVDAESCVLAEGAHFSNHPGVMSHQAYGPQVGVPRILDMLKDLDVRATFFVPGRTAEQWPQVVESLLAHGHEVGHHSYAHRRLVEMSPEEEREDFERGLHALKQVGASPVGHRSPLSSPSIHTADILAANGFSYDSTLMDDDRPYLLTTPHGTLVELPLHWTLDDFPQYAYLPDPPIGNAIESPRKALEVWSLELQAMRRYGGLFVLCCHPFLSGRPSRVEALRELIVGAQETGDVAILTGAELAARVKVDSSVPVRPDFLSAPLNHNHKSKVGPHA</sequence>
<dbReference type="Proteomes" id="UP001500200">
    <property type="component" value="Unassembled WGS sequence"/>
</dbReference>
<dbReference type="PANTHER" id="PTHR47561:SF1">
    <property type="entry name" value="POLYSACCHARIDE DEACETYLASE FAMILY PROTEIN (AFU_ORTHOLOGUE AFUA_6G05030)"/>
    <property type="match status" value="1"/>
</dbReference>
<dbReference type="InterPro" id="IPR011330">
    <property type="entry name" value="Glyco_hydro/deAcase_b/a-brl"/>
</dbReference>
<feature type="domain" description="NodB homology" evidence="1">
    <location>
        <begin position="42"/>
        <end position="262"/>
    </location>
</feature>
<dbReference type="PROSITE" id="PS51677">
    <property type="entry name" value="NODB"/>
    <property type="match status" value="1"/>
</dbReference>